<proteinExistence type="predicted"/>
<protein>
    <submittedName>
        <fullName evidence="1">Bacteriocin</fullName>
    </submittedName>
</protein>
<dbReference type="EMBL" id="VCHQ01000040">
    <property type="protein sequence ID" value="TLV04992.1"/>
    <property type="molecule type" value="Genomic_DNA"/>
</dbReference>
<organism evidence="1 2">
    <name type="scientific">Klebsiella indica</name>
    <dbReference type="NCBI Taxonomy" id="2582917"/>
    <lineage>
        <taxon>Bacteria</taxon>
        <taxon>Pseudomonadati</taxon>
        <taxon>Pseudomonadota</taxon>
        <taxon>Gammaproteobacteria</taxon>
        <taxon>Enterobacterales</taxon>
        <taxon>Enterobacteriaceae</taxon>
        <taxon>Klebsiella/Raoultella group</taxon>
        <taxon>Klebsiella</taxon>
    </lineage>
</organism>
<evidence type="ECO:0000313" key="2">
    <source>
        <dbReference type="Proteomes" id="UP000307430"/>
    </source>
</evidence>
<gene>
    <name evidence="1" type="ORF">FE839_23535</name>
</gene>
<evidence type="ECO:0000313" key="1">
    <source>
        <dbReference type="EMBL" id="TLV04992.1"/>
    </source>
</evidence>
<keyword evidence="2" id="KW-1185">Reference proteome</keyword>
<comment type="caution">
    <text evidence="1">The sequence shown here is derived from an EMBL/GenBank/DDBJ whole genome shotgun (WGS) entry which is preliminary data.</text>
</comment>
<sequence>MRELVHDEIKSIAGAECTFNGLGQAAVSVGVAGAIGGTIVGNATLPVIGTVPGWVAGGLMGTIGGTAGYGATCWWSDTSTN</sequence>
<reference evidence="1 2" key="1">
    <citation type="submission" date="2019-05" db="EMBL/GenBank/DDBJ databases">
        <title>Genome sequence of Klebsiella sp strain TOUT106.</title>
        <authorList>
            <person name="Rahi P."/>
            <person name="Chaudhari D."/>
        </authorList>
    </citation>
    <scope>NUCLEOTIDE SEQUENCE [LARGE SCALE GENOMIC DNA]</scope>
    <source>
        <strain evidence="1 2">TOUT106</strain>
    </source>
</reference>
<name>A0A5R9L901_9ENTR</name>
<dbReference type="Proteomes" id="UP000307430">
    <property type="component" value="Unassembled WGS sequence"/>
</dbReference>
<accession>A0A5R9L901</accession>
<dbReference type="AlphaFoldDB" id="A0A5R9L901"/>